<comment type="similarity">
    <text evidence="2 6">Belongs to the Mediator complex subunit 19 family.</text>
</comment>
<keyword evidence="9" id="KW-1185">Reference proteome</keyword>
<dbReference type="Proteomes" id="UP001177023">
    <property type="component" value="Unassembled WGS sequence"/>
</dbReference>
<feature type="non-terminal residue" evidence="8">
    <location>
        <position position="223"/>
    </location>
</feature>
<feature type="compositionally biased region" description="Basic residues" evidence="7">
    <location>
        <begin position="180"/>
        <end position="206"/>
    </location>
</feature>
<evidence type="ECO:0000256" key="5">
    <source>
        <dbReference type="ARBA" id="ARBA00023242"/>
    </source>
</evidence>
<evidence type="ECO:0000256" key="4">
    <source>
        <dbReference type="ARBA" id="ARBA00023163"/>
    </source>
</evidence>
<feature type="region of interest" description="Disordered" evidence="7">
    <location>
        <begin position="172"/>
        <end position="223"/>
    </location>
</feature>
<keyword evidence="3 6" id="KW-0805">Transcription regulation</keyword>
<keyword evidence="4 6" id="KW-0804">Transcription</keyword>
<keyword evidence="6" id="KW-0010">Activator</keyword>
<feature type="region of interest" description="Disordered" evidence="7">
    <location>
        <begin position="1"/>
        <end position="21"/>
    </location>
</feature>
<proteinExistence type="inferred from homology"/>
<accession>A0AA36D3T8</accession>
<evidence type="ECO:0000313" key="9">
    <source>
        <dbReference type="Proteomes" id="UP001177023"/>
    </source>
</evidence>
<organism evidence="8 9">
    <name type="scientific">Mesorhabditis spiculigera</name>
    <dbReference type="NCBI Taxonomy" id="96644"/>
    <lineage>
        <taxon>Eukaryota</taxon>
        <taxon>Metazoa</taxon>
        <taxon>Ecdysozoa</taxon>
        <taxon>Nematoda</taxon>
        <taxon>Chromadorea</taxon>
        <taxon>Rhabditida</taxon>
        <taxon>Rhabditina</taxon>
        <taxon>Rhabditomorpha</taxon>
        <taxon>Rhabditoidea</taxon>
        <taxon>Rhabditidae</taxon>
        <taxon>Mesorhabditinae</taxon>
        <taxon>Mesorhabditis</taxon>
    </lineage>
</organism>
<dbReference type="PANTHER" id="PTHR22536">
    <property type="entry name" value="LUNG CANCER METASTASIS-RELATED LCMR1 PROTEIN"/>
    <property type="match status" value="1"/>
</dbReference>
<evidence type="ECO:0000256" key="7">
    <source>
        <dbReference type="SAM" id="MobiDB-lite"/>
    </source>
</evidence>
<comment type="subcellular location">
    <subcellularLocation>
        <location evidence="1 6">Nucleus</location>
    </subcellularLocation>
</comment>
<evidence type="ECO:0000256" key="2">
    <source>
        <dbReference type="ARBA" id="ARBA00009259"/>
    </source>
</evidence>
<comment type="subunit">
    <text evidence="6">Component of the Mediator complex.</text>
</comment>
<dbReference type="Pfam" id="PF10278">
    <property type="entry name" value="Med19"/>
    <property type="match status" value="1"/>
</dbReference>
<evidence type="ECO:0000256" key="1">
    <source>
        <dbReference type="ARBA" id="ARBA00004123"/>
    </source>
</evidence>
<gene>
    <name evidence="6" type="primary">MED19</name>
    <name evidence="8" type="ORF">MSPICULIGERA_LOCUS18578</name>
</gene>
<reference evidence="8" key="1">
    <citation type="submission" date="2023-06" db="EMBL/GenBank/DDBJ databases">
        <authorList>
            <person name="Delattre M."/>
        </authorList>
    </citation>
    <scope>NUCLEOTIDE SEQUENCE</scope>
    <source>
        <strain evidence="8">AF72</strain>
    </source>
</reference>
<dbReference type="GO" id="GO:0003712">
    <property type="term" value="F:transcription coregulator activity"/>
    <property type="evidence" value="ECO:0007669"/>
    <property type="project" value="InterPro"/>
</dbReference>
<dbReference type="AlphaFoldDB" id="A0AA36D3T8"/>
<dbReference type="PANTHER" id="PTHR22536:SF1">
    <property type="entry name" value="MEDIATOR OF RNA POLYMERASE II TRANSCRIPTION SUBUNIT 19"/>
    <property type="match status" value="1"/>
</dbReference>
<dbReference type="EMBL" id="CATQJA010002659">
    <property type="protein sequence ID" value="CAJ0580380.1"/>
    <property type="molecule type" value="Genomic_DNA"/>
</dbReference>
<comment type="function">
    <text evidence="6">Component of the Mediator complex, a coactivator involved in the regulated transcription of nearly all RNA polymerase II-dependent genes. Mediator functions as a bridge to convey information from gene-specific regulatory proteins to the basal RNA polymerase II transcription machinery. Mediator is recruited to promoters by direct interactions with regulatory proteins and serves as a scaffold for the assembly of a functional preinitiation complex with RNA polymerase II and the general transcription factors.</text>
</comment>
<evidence type="ECO:0000313" key="8">
    <source>
        <dbReference type="EMBL" id="CAJ0580380.1"/>
    </source>
</evidence>
<protein>
    <recommendedName>
        <fullName evidence="6">Mediator of RNA polymerase II transcription subunit 19</fullName>
    </recommendedName>
    <alternativeName>
        <fullName evidence="6">Mediator complex subunit 19</fullName>
    </alternativeName>
</protein>
<evidence type="ECO:0000256" key="6">
    <source>
        <dbReference type="RuleBase" id="RU364151"/>
    </source>
</evidence>
<evidence type="ECO:0000256" key="3">
    <source>
        <dbReference type="ARBA" id="ARBA00023015"/>
    </source>
</evidence>
<dbReference type="InterPro" id="IPR019403">
    <property type="entry name" value="Mediator_Med19_met"/>
</dbReference>
<dbReference type="GO" id="GO:0045944">
    <property type="term" value="P:positive regulation of transcription by RNA polymerase II"/>
    <property type="evidence" value="ECO:0007669"/>
    <property type="project" value="TreeGrafter"/>
</dbReference>
<dbReference type="GO" id="GO:0016592">
    <property type="term" value="C:mediator complex"/>
    <property type="evidence" value="ECO:0007669"/>
    <property type="project" value="InterPro"/>
</dbReference>
<sequence>MNSSGPSSSAGSGGGGGTPGPLKLSLKLGGAKISTRYASQGVPFYTLKPDLPGYAEQLGSTDLLEQYDLATPYQRLCTPGKVKEDLESFLPNLYGNFHFSQSDDFSSLRRLVEKPPITGKEIAPLTTQAMSGFRLNVGPVDEAYRHLFTKKRDNETPAEMYLKMDKTPAEIVMPIGKNGKEKRKKEHKEHKEKKDKKKKKEKKKKHAMESSPTSGMPDLMDTT</sequence>
<name>A0AA36D3T8_9BILA</name>
<feature type="compositionally biased region" description="Low complexity" evidence="7">
    <location>
        <begin position="1"/>
        <end position="10"/>
    </location>
</feature>
<comment type="caution">
    <text evidence="8">The sequence shown here is derived from an EMBL/GenBank/DDBJ whole genome shotgun (WGS) entry which is preliminary data.</text>
</comment>
<keyword evidence="5 6" id="KW-0539">Nucleus</keyword>